<dbReference type="Pfam" id="PF14223">
    <property type="entry name" value="Retrotran_gag_2"/>
    <property type="match status" value="2"/>
</dbReference>
<dbReference type="PROSITE" id="PS50994">
    <property type="entry name" value="INTEGRASE"/>
    <property type="match status" value="1"/>
</dbReference>
<dbReference type="InterPro" id="IPR012337">
    <property type="entry name" value="RNaseH-like_sf"/>
</dbReference>
<evidence type="ECO:0000259" key="5">
    <source>
        <dbReference type="PROSITE" id="PS50994"/>
    </source>
</evidence>
<dbReference type="Gene3D" id="3.30.420.10">
    <property type="entry name" value="Ribonuclease H-like superfamily/Ribonuclease H"/>
    <property type="match status" value="1"/>
</dbReference>
<feature type="domain" description="Integrase catalytic" evidence="5">
    <location>
        <begin position="456"/>
        <end position="621"/>
    </location>
</feature>
<dbReference type="InterPro" id="IPR013103">
    <property type="entry name" value="RVT_2"/>
</dbReference>
<dbReference type="Pfam" id="PF25597">
    <property type="entry name" value="SH3_retrovirus"/>
    <property type="match status" value="1"/>
</dbReference>
<dbReference type="Pfam" id="PF13976">
    <property type="entry name" value="gag_pre-integrs"/>
    <property type="match status" value="1"/>
</dbReference>
<dbReference type="InterPro" id="IPR057670">
    <property type="entry name" value="SH3_retrovirus"/>
</dbReference>
<keyword evidence="7" id="KW-1185">Reference proteome</keyword>
<dbReference type="InterPro" id="IPR036397">
    <property type="entry name" value="RNaseH_sf"/>
</dbReference>
<evidence type="ECO:0000256" key="2">
    <source>
        <dbReference type="PROSITE-ProRule" id="PRU00723"/>
    </source>
</evidence>
<feature type="compositionally biased region" description="Polar residues" evidence="3">
    <location>
        <begin position="743"/>
        <end position="760"/>
    </location>
</feature>
<evidence type="ECO:0000256" key="3">
    <source>
        <dbReference type="SAM" id="MobiDB-lite"/>
    </source>
</evidence>
<dbReference type="PROSITE" id="PS50103">
    <property type="entry name" value="ZF_C3H1"/>
    <property type="match status" value="1"/>
</dbReference>
<feature type="region of interest" description="Disordered" evidence="3">
    <location>
        <begin position="1558"/>
        <end position="1584"/>
    </location>
</feature>
<dbReference type="Pfam" id="PF00665">
    <property type="entry name" value="rve"/>
    <property type="match status" value="1"/>
</dbReference>
<reference evidence="6" key="2">
    <citation type="submission" date="2022-01" db="EMBL/GenBank/DDBJ databases">
        <authorList>
            <person name="Yamashiro T."/>
            <person name="Shiraishi A."/>
            <person name="Satake H."/>
            <person name="Nakayama K."/>
        </authorList>
    </citation>
    <scope>NUCLEOTIDE SEQUENCE</scope>
</reference>
<accession>A0ABQ5FSP8</accession>
<dbReference type="InterPro" id="IPR000571">
    <property type="entry name" value="Znf_CCCH"/>
</dbReference>
<keyword evidence="1" id="KW-0378">Hydrolase</keyword>
<feature type="compositionally biased region" description="Polar residues" evidence="3">
    <location>
        <begin position="1560"/>
        <end position="1581"/>
    </location>
</feature>
<dbReference type="Pfam" id="PF07727">
    <property type="entry name" value="RVT_2"/>
    <property type="match status" value="1"/>
</dbReference>
<dbReference type="Pfam" id="PF22936">
    <property type="entry name" value="Pol_BBD"/>
    <property type="match status" value="1"/>
</dbReference>
<sequence length="1844" mass="206226">VWSVYFPAKEIGMAVVSAITKSRGMEVAGAVDSYLVGEDIGKVCGMEEALETPTINDLTMNFGVLKNIKEPVTEASTLTPPTDEWITADSIVKSWIFLTLSSTLRKRLIKANPKTTKAAWDAIETIFQDNKRTRTISLKGELRVIQMGDQTADEYFLKIEAILTLLTDLGSDISDDDVVTYAINGLKELRLRSWSSVLPTGTTSSAPQVLLAKASSRTHRNSNNSITHRTTQETLPMHVGSQSGTVQGSTPANGQAMLLPQAFNTMTLRDPTDANWNMDTGASSHLNSNATNLSTLFNSCMYPSVLVGDGKSIPVTNTGHNTLPTPYRPLHLNNVLITPNIVKNLISVRQFVRDNKCTIEFDEFGFSVKDYWTRQILLRCDSTGDLYPVTSLSYPQAFLVGQQTWHQRLGHPGSEVLRHLVSNNLISCNKTKSTVLCHACQLGKHVRLPFSLSETVVKSPFDIIHSDLWTSPLSSVSGIKYYVLFLDHFSHYLWVYPLRNKSDALSKFIHFRAFVKNQFQCDIKSLQCDHGGEFDNNALHQLFATNGITIRFSCPKTSQQNGKSERMIRTINNLIRTLLFQAHLPPTFWVEALHMAAHLLNILPSTAINNEIPHTRLYKTTPNYADLRVFGCLCYPHVHTNHKLEPRATPSIFLGYPTNHRGYRCLDLNTDKIILSRHVTFDETVFPYGSMTPDASPPYNFLDTDPNLIQKHMLHNMPTVGSSPVAATRQPTSPSPQPTSTSAHSTGPPTNQPTNHSTLQPTPSAPTNPTPTTNLPPTNSIPPTPPPVPSPATTQPNRNPASTHSMVTRYRVGTNRPTQRYTLSVSTISPIPKSYNHAFQDPHWYRAMLDEYNALIKNNTWILVPRPSDANIVRSLWLFRHKYNADGTLNRYKARLVANGSTQLTGIDVDETFSPVVKPATIRTVLSLALSRHWPVHQLDVKNAFLHGSLSETVYMQQPPGFRDSQHPDHVCLLQRSLYGLKQAPRAWFQRFAAYAARVGFIHSRCDTSLFIYRRGSDTAYLLLYVDDIILTASSTAFLQSIIATLHAEFSMTDLGPLNYFLGISVTRNTSGMFLSQQKYASELLERAGMLTCNPCRTPVDTDSKLSADGDPVSDPTLYRSLAGALQYLTFTRPDISYAVQQVCLYMHDPREPHFSALKRILRYIRGTMPYGLQLFSSTTSSLVAYSDADWAGCPTTRRSTSGYCVFLGNNLLSWSSKRQVTLSRSSAEAEYRGVANAVAETCWLRNLLRELHTPLSTATLVYCDNVSAVYLSSNPVQHQRTKHIEIDIHFVRDLVAAGHIRVLHVPSRYQYADVFTKGLPTVLFDEFRSSLSVRSSPAQTAGGYPPVDLYHLEGSDKGDNKIDSLTMEPLDTFLTGDEVISIILAREIGEFIKSSIDDLVPIPRESEMTSDSNLECSMPLDSPPLPRLDVLGDTKVDIDLPFGEHLDTFSMGDREINFNPRDIETNDLIPVPRVFDEPLGNSDSVPRSYDVTFSNPLFDFNDDYTLCYDNPLFDEEFEDIKTTLQVVNASAYVVNSLYGPWLSLYLYVTRPSQPIPKTLNHQTSPRFNSRTHHSAMTNSNTPPPPPALTLVEKLYAVHNINSLVPEKLDLQESNYSTWSYFFKGHCSNFNVLNHIDGSTSTSDPPTDEWITADSIVKSWIFLTLSPTLRKRMISTNPASAKAAWDTIETIFQENKRTRTVALKGELRVIQMGDDTPDAYFSKIDSIITLLTDLGSTMDDDDIVTYAINGLSEKYGSLAQIIAHKDPFPDLATVRTMVTTEEMRLRSKQPILSTSTTSSSPQVLLATSQPRIQDNRNNRDRDARNENKTEICHNFGRGYCRWGM</sequence>
<proteinExistence type="predicted"/>
<feature type="compositionally biased region" description="Pro residues" evidence="3">
    <location>
        <begin position="779"/>
        <end position="790"/>
    </location>
</feature>
<dbReference type="SUPFAM" id="SSF56672">
    <property type="entry name" value="DNA/RNA polymerases"/>
    <property type="match status" value="1"/>
</dbReference>
<reference evidence="6" key="1">
    <citation type="journal article" date="2022" name="Int. J. Mol. Sci.">
        <title>Draft Genome of Tanacetum Coccineum: Genomic Comparison of Closely Related Tanacetum-Family Plants.</title>
        <authorList>
            <person name="Yamashiro T."/>
            <person name="Shiraishi A."/>
            <person name="Nakayama K."/>
            <person name="Satake H."/>
        </authorList>
    </citation>
    <scope>NUCLEOTIDE SEQUENCE</scope>
</reference>
<feature type="compositionally biased region" description="Basic and acidic residues" evidence="3">
    <location>
        <begin position="1813"/>
        <end position="1825"/>
    </location>
</feature>
<gene>
    <name evidence="6" type="ORF">Tco_1017841</name>
</gene>
<feature type="compositionally biased region" description="Low complexity" evidence="3">
    <location>
        <begin position="728"/>
        <end position="742"/>
    </location>
</feature>
<dbReference type="InterPro" id="IPR001584">
    <property type="entry name" value="Integrase_cat-core"/>
</dbReference>
<dbReference type="CDD" id="cd09272">
    <property type="entry name" value="RNase_HI_RT_Ty1"/>
    <property type="match status" value="1"/>
</dbReference>
<evidence type="ECO:0000313" key="6">
    <source>
        <dbReference type="EMBL" id="GJT66361.1"/>
    </source>
</evidence>
<keyword evidence="1" id="KW-0645">Protease</keyword>
<protein>
    <submittedName>
        <fullName evidence="6">Ribonuclease H-like domain-containing protein</fullName>
    </submittedName>
</protein>
<dbReference type="Proteomes" id="UP001151760">
    <property type="component" value="Unassembled WGS sequence"/>
</dbReference>
<dbReference type="EMBL" id="BQNB010017709">
    <property type="protein sequence ID" value="GJT66361.1"/>
    <property type="molecule type" value="Genomic_DNA"/>
</dbReference>
<evidence type="ECO:0000259" key="4">
    <source>
        <dbReference type="PROSITE" id="PS50103"/>
    </source>
</evidence>
<feature type="domain" description="C3H1-type" evidence="4">
    <location>
        <begin position="1826"/>
        <end position="1844"/>
    </location>
</feature>
<evidence type="ECO:0000313" key="7">
    <source>
        <dbReference type="Proteomes" id="UP001151760"/>
    </source>
</evidence>
<keyword evidence="2" id="KW-0862">Zinc</keyword>
<keyword evidence="2" id="KW-0479">Metal-binding</keyword>
<feature type="region of interest" description="Disordered" evidence="3">
    <location>
        <begin position="718"/>
        <end position="808"/>
    </location>
</feature>
<evidence type="ECO:0000256" key="1">
    <source>
        <dbReference type="ARBA" id="ARBA00022750"/>
    </source>
</evidence>
<name>A0ABQ5FSP8_9ASTR</name>
<organism evidence="6 7">
    <name type="scientific">Tanacetum coccineum</name>
    <dbReference type="NCBI Taxonomy" id="301880"/>
    <lineage>
        <taxon>Eukaryota</taxon>
        <taxon>Viridiplantae</taxon>
        <taxon>Streptophyta</taxon>
        <taxon>Embryophyta</taxon>
        <taxon>Tracheophyta</taxon>
        <taxon>Spermatophyta</taxon>
        <taxon>Magnoliopsida</taxon>
        <taxon>eudicotyledons</taxon>
        <taxon>Gunneridae</taxon>
        <taxon>Pentapetalae</taxon>
        <taxon>asterids</taxon>
        <taxon>campanulids</taxon>
        <taxon>Asterales</taxon>
        <taxon>Asteraceae</taxon>
        <taxon>Asteroideae</taxon>
        <taxon>Anthemideae</taxon>
        <taxon>Anthemidinae</taxon>
        <taxon>Tanacetum</taxon>
    </lineage>
</organism>
<keyword evidence="2" id="KW-0863">Zinc-finger</keyword>
<feature type="region of interest" description="Disordered" evidence="3">
    <location>
        <begin position="1785"/>
        <end position="1825"/>
    </location>
</feature>
<comment type="caution">
    <text evidence="6">The sequence shown here is derived from an EMBL/GenBank/DDBJ whole genome shotgun (WGS) entry which is preliminary data.</text>
</comment>
<feature type="compositionally biased region" description="Polar residues" evidence="3">
    <location>
        <begin position="1801"/>
        <end position="1812"/>
    </location>
</feature>
<dbReference type="InterPro" id="IPR043502">
    <property type="entry name" value="DNA/RNA_pol_sf"/>
</dbReference>
<dbReference type="PANTHER" id="PTHR11439">
    <property type="entry name" value="GAG-POL-RELATED RETROTRANSPOSON"/>
    <property type="match status" value="1"/>
</dbReference>
<dbReference type="InterPro" id="IPR025724">
    <property type="entry name" value="GAG-pre-integrase_dom"/>
</dbReference>
<dbReference type="PANTHER" id="PTHR11439:SF524">
    <property type="entry name" value="RNA-DIRECTED DNA POLYMERASE, PROTEIN KINASE RLK-PELLE-DLSV FAMILY"/>
    <property type="match status" value="1"/>
</dbReference>
<feature type="zinc finger region" description="C3H1-type" evidence="2">
    <location>
        <begin position="1826"/>
        <end position="1844"/>
    </location>
</feature>
<dbReference type="SUPFAM" id="SSF53098">
    <property type="entry name" value="Ribonuclease H-like"/>
    <property type="match status" value="1"/>
</dbReference>
<feature type="non-terminal residue" evidence="6">
    <location>
        <position position="1"/>
    </location>
</feature>
<dbReference type="InterPro" id="IPR054722">
    <property type="entry name" value="PolX-like_BBD"/>
</dbReference>
<keyword evidence="1" id="KW-0064">Aspartyl protease</keyword>